<proteinExistence type="predicted"/>
<dbReference type="Proteomes" id="UP001314205">
    <property type="component" value="Unassembled WGS sequence"/>
</dbReference>
<comment type="caution">
    <text evidence="1">The sequence shown here is derived from an EMBL/GenBank/DDBJ whole genome shotgun (WGS) entry which is preliminary data.</text>
</comment>
<evidence type="ECO:0000313" key="2">
    <source>
        <dbReference type="Proteomes" id="UP001314205"/>
    </source>
</evidence>
<dbReference type="AlphaFoldDB" id="A0AAV1LP42"/>
<sequence length="125" mass="14264">MHNNYNIQISCYVINEITGDLPKCPIDKKQLNLPTHIELADPSFDQPSSIHMLIGADIFWDILKSKQRSLGLNRAKLISSHLGWLIAGPIPLNSIKQRQQINKTHCNHIITNQNKELSSFARNQR</sequence>
<protein>
    <recommendedName>
        <fullName evidence="3">Peptidase aspartic putative domain-containing protein</fullName>
    </recommendedName>
</protein>
<evidence type="ECO:0000313" key="1">
    <source>
        <dbReference type="EMBL" id="CAK1596635.1"/>
    </source>
</evidence>
<accession>A0AAV1LP42</accession>
<dbReference type="EMBL" id="CAVLGL010000093">
    <property type="protein sequence ID" value="CAK1596635.1"/>
    <property type="molecule type" value="Genomic_DNA"/>
</dbReference>
<keyword evidence="2" id="KW-1185">Reference proteome</keyword>
<gene>
    <name evidence="1" type="ORF">PARMNEM_LOCUS15957</name>
</gene>
<organism evidence="1 2">
    <name type="scientific">Parnassius mnemosyne</name>
    <name type="common">clouded apollo</name>
    <dbReference type="NCBI Taxonomy" id="213953"/>
    <lineage>
        <taxon>Eukaryota</taxon>
        <taxon>Metazoa</taxon>
        <taxon>Ecdysozoa</taxon>
        <taxon>Arthropoda</taxon>
        <taxon>Hexapoda</taxon>
        <taxon>Insecta</taxon>
        <taxon>Pterygota</taxon>
        <taxon>Neoptera</taxon>
        <taxon>Endopterygota</taxon>
        <taxon>Lepidoptera</taxon>
        <taxon>Glossata</taxon>
        <taxon>Ditrysia</taxon>
        <taxon>Papilionoidea</taxon>
        <taxon>Papilionidae</taxon>
        <taxon>Parnassiinae</taxon>
        <taxon>Parnassini</taxon>
        <taxon>Parnassius</taxon>
        <taxon>Driopa</taxon>
    </lineage>
</organism>
<name>A0AAV1LP42_9NEOP</name>
<reference evidence="1 2" key="1">
    <citation type="submission" date="2023-11" db="EMBL/GenBank/DDBJ databases">
        <authorList>
            <person name="Hedman E."/>
            <person name="Englund M."/>
            <person name="Stromberg M."/>
            <person name="Nyberg Akerstrom W."/>
            <person name="Nylinder S."/>
            <person name="Jareborg N."/>
            <person name="Kallberg Y."/>
            <person name="Kronander E."/>
        </authorList>
    </citation>
    <scope>NUCLEOTIDE SEQUENCE [LARGE SCALE GENOMIC DNA]</scope>
</reference>
<evidence type="ECO:0008006" key="3">
    <source>
        <dbReference type="Google" id="ProtNLM"/>
    </source>
</evidence>